<accession>A0AAE1DZN2</accession>
<comment type="caution">
    <text evidence="1">The sequence shown here is derived from an EMBL/GenBank/DDBJ whole genome shotgun (WGS) entry which is preliminary data.</text>
</comment>
<reference evidence="1" key="1">
    <citation type="journal article" date="2023" name="G3 (Bethesda)">
        <title>A reference genome for the long-term kleptoplast-retaining sea slug Elysia crispata morphotype clarki.</title>
        <authorList>
            <person name="Eastman K.E."/>
            <person name="Pendleton A.L."/>
            <person name="Shaikh M.A."/>
            <person name="Suttiyut T."/>
            <person name="Ogas R."/>
            <person name="Tomko P."/>
            <person name="Gavelis G."/>
            <person name="Widhalm J.R."/>
            <person name="Wisecaver J.H."/>
        </authorList>
    </citation>
    <scope>NUCLEOTIDE SEQUENCE</scope>
    <source>
        <strain evidence="1">ECLA1</strain>
    </source>
</reference>
<evidence type="ECO:0000313" key="1">
    <source>
        <dbReference type="EMBL" id="KAK3788911.1"/>
    </source>
</evidence>
<protein>
    <submittedName>
        <fullName evidence="1">Uncharacterized protein</fullName>
    </submittedName>
</protein>
<organism evidence="1 2">
    <name type="scientific">Elysia crispata</name>
    <name type="common">lettuce slug</name>
    <dbReference type="NCBI Taxonomy" id="231223"/>
    <lineage>
        <taxon>Eukaryota</taxon>
        <taxon>Metazoa</taxon>
        <taxon>Spiralia</taxon>
        <taxon>Lophotrochozoa</taxon>
        <taxon>Mollusca</taxon>
        <taxon>Gastropoda</taxon>
        <taxon>Heterobranchia</taxon>
        <taxon>Euthyneura</taxon>
        <taxon>Panpulmonata</taxon>
        <taxon>Sacoglossa</taxon>
        <taxon>Placobranchoidea</taxon>
        <taxon>Plakobranchidae</taxon>
        <taxon>Elysia</taxon>
    </lineage>
</organism>
<keyword evidence="2" id="KW-1185">Reference proteome</keyword>
<sequence length="142" mass="15928">MYRREHGVDFYAKTIFKQFVLEPRRGLAPSPEKEISWRLMFLSSQVTFHLNLAYGASPTRTKIAKGQRTKSGFVGTATCGESSNPMPQVFSDRRAGLAGAAQNILTPASLFPSHHILNSRIFLLFISDLPWRHVYHSVGGYS</sequence>
<dbReference type="AlphaFoldDB" id="A0AAE1DZN2"/>
<dbReference type="Proteomes" id="UP001283361">
    <property type="component" value="Unassembled WGS sequence"/>
</dbReference>
<proteinExistence type="predicted"/>
<gene>
    <name evidence="1" type="ORF">RRG08_010160</name>
</gene>
<dbReference type="EMBL" id="JAWDGP010001711">
    <property type="protein sequence ID" value="KAK3788911.1"/>
    <property type="molecule type" value="Genomic_DNA"/>
</dbReference>
<evidence type="ECO:0000313" key="2">
    <source>
        <dbReference type="Proteomes" id="UP001283361"/>
    </source>
</evidence>
<name>A0AAE1DZN2_9GAST</name>